<feature type="domain" description="Ribosomal protein eL8/eL30/eS12/Gadd45" evidence="8">
    <location>
        <begin position="122"/>
        <end position="157"/>
    </location>
</feature>
<dbReference type="InterPro" id="IPR018492">
    <property type="entry name" value="Ribosomal_eL8/Nhp2"/>
</dbReference>
<evidence type="ECO:0000256" key="5">
    <source>
        <dbReference type="ARBA" id="ARBA00023274"/>
    </source>
</evidence>
<dbReference type="SUPFAM" id="SSF55315">
    <property type="entry name" value="L30e-like"/>
    <property type="match status" value="1"/>
</dbReference>
<dbReference type="PRINTS" id="PR00881">
    <property type="entry name" value="L7ARS6FAMILY"/>
</dbReference>
<evidence type="ECO:0000256" key="7">
    <source>
        <dbReference type="SAM" id="Phobius"/>
    </source>
</evidence>
<dbReference type="InterPro" id="IPR004038">
    <property type="entry name" value="Ribosomal_eL8/eL30/eS12/Gad45"/>
</dbReference>
<comment type="subcellular location">
    <subcellularLocation>
        <location evidence="1 6">Nucleus</location>
        <location evidence="1 6">Nucleolus</location>
    </subcellularLocation>
</comment>
<proteinExistence type="inferred from homology"/>
<evidence type="ECO:0000259" key="8">
    <source>
        <dbReference type="Pfam" id="PF01248"/>
    </source>
</evidence>
<keyword evidence="7" id="KW-0812">Transmembrane</keyword>
<dbReference type="PANTHER" id="PTHR23105">
    <property type="entry name" value="RIBOSOMAL PROTEIN L7AE FAMILY MEMBER"/>
    <property type="match status" value="1"/>
</dbReference>
<dbReference type="Gene3D" id="3.30.1330.30">
    <property type="match status" value="1"/>
</dbReference>
<name>A0A3P6EVA5_BRAOL</name>
<comment type="function">
    <text evidence="6">Common component of the spliceosome and rRNA processing machinery.</text>
</comment>
<evidence type="ECO:0000256" key="3">
    <source>
        <dbReference type="ARBA" id="ARBA00022884"/>
    </source>
</evidence>
<keyword evidence="3 6" id="KW-0694">RNA-binding</keyword>
<accession>A0A3P6EVA5</accession>
<evidence type="ECO:0000256" key="1">
    <source>
        <dbReference type="ARBA" id="ARBA00004604"/>
    </source>
</evidence>
<dbReference type="AlphaFoldDB" id="A0A3P6EVA5"/>
<gene>
    <name evidence="9" type="ORF">BOLC1T01612H</name>
</gene>
<evidence type="ECO:0000256" key="4">
    <source>
        <dbReference type="ARBA" id="ARBA00023242"/>
    </source>
</evidence>
<keyword evidence="7" id="KW-1133">Transmembrane helix</keyword>
<sequence length="174" mass="19157">MTVEAVNPKAYPLADSQLAITILDLVQQATNYKQLKKGANEATKTLNRGISEFVVMAADAEPLEILLHLPLLAEDKVTISSRSLTSLCILYIKYVALNHVFRKDMKVYVLLFFITHGIISLANVPYVFVPSKQALGRACGVTRPVIACSVTSNEASQLKSQIQQLKDAIEKLLI</sequence>
<dbReference type="GO" id="GO:0000398">
    <property type="term" value="P:mRNA splicing, via spliceosome"/>
    <property type="evidence" value="ECO:0007669"/>
    <property type="project" value="UniProtKB-UniRule"/>
</dbReference>
<dbReference type="InterPro" id="IPR029064">
    <property type="entry name" value="Ribosomal_eL30-like_sf"/>
</dbReference>
<keyword evidence="4 6" id="KW-0539">Nucleus</keyword>
<evidence type="ECO:0000256" key="6">
    <source>
        <dbReference type="RuleBase" id="RU366039"/>
    </source>
</evidence>
<dbReference type="GO" id="GO:1990904">
    <property type="term" value="C:ribonucleoprotein complex"/>
    <property type="evidence" value="ECO:0007669"/>
    <property type="project" value="UniProtKB-KW"/>
</dbReference>
<dbReference type="GO" id="GO:0003723">
    <property type="term" value="F:RNA binding"/>
    <property type="evidence" value="ECO:0007669"/>
    <property type="project" value="UniProtKB-UniRule"/>
</dbReference>
<keyword evidence="5 6" id="KW-0687">Ribonucleoprotein</keyword>
<evidence type="ECO:0000313" key="9">
    <source>
        <dbReference type="EMBL" id="VDD49223.1"/>
    </source>
</evidence>
<feature type="domain" description="Ribosomal protein eL8/eL30/eS12/Gadd45" evidence="8">
    <location>
        <begin position="23"/>
        <end position="76"/>
    </location>
</feature>
<reference evidence="9" key="1">
    <citation type="submission" date="2018-11" db="EMBL/GenBank/DDBJ databases">
        <authorList>
            <consortium name="Genoscope - CEA"/>
            <person name="William W."/>
        </authorList>
    </citation>
    <scope>NUCLEOTIDE SEQUENCE</scope>
</reference>
<dbReference type="Pfam" id="PF01248">
    <property type="entry name" value="Ribosomal_L7Ae"/>
    <property type="match status" value="2"/>
</dbReference>
<keyword evidence="7" id="KW-0472">Membrane</keyword>
<organism evidence="9">
    <name type="scientific">Brassica oleracea</name>
    <name type="common">Wild cabbage</name>
    <dbReference type="NCBI Taxonomy" id="3712"/>
    <lineage>
        <taxon>Eukaryota</taxon>
        <taxon>Viridiplantae</taxon>
        <taxon>Streptophyta</taxon>
        <taxon>Embryophyta</taxon>
        <taxon>Tracheophyta</taxon>
        <taxon>Spermatophyta</taxon>
        <taxon>Magnoliopsida</taxon>
        <taxon>eudicotyledons</taxon>
        <taxon>Gunneridae</taxon>
        <taxon>Pentapetalae</taxon>
        <taxon>rosids</taxon>
        <taxon>malvids</taxon>
        <taxon>Brassicales</taxon>
        <taxon>Brassicaceae</taxon>
        <taxon>Brassiceae</taxon>
        <taxon>Brassica</taxon>
    </lineage>
</organism>
<feature type="transmembrane region" description="Helical" evidence="7">
    <location>
        <begin position="107"/>
        <end position="129"/>
    </location>
</feature>
<comment type="similarity">
    <text evidence="2 6">Belongs to the eukaryotic ribosomal protein eL8 family.</text>
</comment>
<evidence type="ECO:0000256" key="2">
    <source>
        <dbReference type="ARBA" id="ARBA00007337"/>
    </source>
</evidence>
<protein>
    <recommendedName>
        <fullName evidence="8">Ribosomal protein eL8/eL30/eS12/Gadd45 domain-containing protein</fullName>
    </recommendedName>
</protein>
<dbReference type="InterPro" id="IPR002415">
    <property type="entry name" value="H/ACA_rnp_Nhp2-like"/>
</dbReference>
<dbReference type="PRINTS" id="PR00883">
    <property type="entry name" value="NUCLEARHMG"/>
</dbReference>
<dbReference type="InterPro" id="IPR050257">
    <property type="entry name" value="eL8/uL1-like"/>
</dbReference>
<dbReference type="GO" id="GO:0005730">
    <property type="term" value="C:nucleolus"/>
    <property type="evidence" value="ECO:0007669"/>
    <property type="project" value="UniProtKB-SubCell"/>
</dbReference>
<dbReference type="CDD" id="cd21104">
    <property type="entry name" value="SNU13"/>
    <property type="match status" value="1"/>
</dbReference>
<dbReference type="EMBL" id="LR031878">
    <property type="protein sequence ID" value="VDD49223.1"/>
    <property type="molecule type" value="Genomic_DNA"/>
</dbReference>